<evidence type="ECO:0000313" key="3">
    <source>
        <dbReference type="Proteomes" id="UP001500459"/>
    </source>
</evidence>
<keyword evidence="1" id="KW-0732">Signal</keyword>
<comment type="caution">
    <text evidence="2">The sequence shown here is derived from an EMBL/GenBank/DDBJ whole genome shotgun (WGS) entry which is preliminary data.</text>
</comment>
<keyword evidence="3" id="KW-1185">Reference proteome</keyword>
<accession>A0ABP7XD49</accession>
<organism evidence="2 3">
    <name type="scientific">Aquimarina addita</name>
    <dbReference type="NCBI Taxonomy" id="870485"/>
    <lineage>
        <taxon>Bacteria</taxon>
        <taxon>Pseudomonadati</taxon>
        <taxon>Bacteroidota</taxon>
        <taxon>Flavobacteriia</taxon>
        <taxon>Flavobacteriales</taxon>
        <taxon>Flavobacteriaceae</taxon>
        <taxon>Aquimarina</taxon>
    </lineage>
</organism>
<reference evidence="3" key="1">
    <citation type="journal article" date="2019" name="Int. J. Syst. Evol. Microbiol.">
        <title>The Global Catalogue of Microorganisms (GCM) 10K type strain sequencing project: providing services to taxonomists for standard genome sequencing and annotation.</title>
        <authorList>
            <consortium name="The Broad Institute Genomics Platform"/>
            <consortium name="The Broad Institute Genome Sequencing Center for Infectious Disease"/>
            <person name="Wu L."/>
            <person name="Ma J."/>
        </authorList>
    </citation>
    <scope>NUCLEOTIDE SEQUENCE [LARGE SCALE GENOMIC DNA]</scope>
    <source>
        <strain evidence="3">JCM 17106</strain>
    </source>
</reference>
<evidence type="ECO:0000313" key="2">
    <source>
        <dbReference type="EMBL" id="GAA4112244.1"/>
    </source>
</evidence>
<name>A0ABP7XD49_9FLAO</name>
<feature type="signal peptide" evidence="1">
    <location>
        <begin position="1"/>
        <end position="19"/>
    </location>
</feature>
<protein>
    <recommendedName>
        <fullName evidence="4">TonB-dependent receptor plug domain-containing protein</fullName>
    </recommendedName>
</protein>
<feature type="chain" id="PRO_5046534804" description="TonB-dependent receptor plug domain-containing protein" evidence="1">
    <location>
        <begin position="20"/>
        <end position="270"/>
    </location>
</feature>
<gene>
    <name evidence="2" type="ORF">GCM10022393_10550</name>
</gene>
<dbReference type="EMBL" id="BAABCW010000003">
    <property type="protein sequence ID" value="GAA4112244.1"/>
    <property type="molecule type" value="Genomic_DNA"/>
</dbReference>
<dbReference type="RefSeq" id="WP_344925388.1">
    <property type="nucleotide sequence ID" value="NZ_BAABCW010000003.1"/>
</dbReference>
<dbReference type="Proteomes" id="UP001500459">
    <property type="component" value="Unassembled WGS sequence"/>
</dbReference>
<evidence type="ECO:0000256" key="1">
    <source>
        <dbReference type="SAM" id="SignalP"/>
    </source>
</evidence>
<proteinExistence type="predicted"/>
<evidence type="ECO:0008006" key="4">
    <source>
        <dbReference type="Google" id="ProtNLM"/>
    </source>
</evidence>
<sequence length="270" mass="30713">MKKWIILKVCILSILTLSAFTSKTYPYYFQNNTEYNDITAVFDKNTTEKELEDLKAYFAKNDIEFIIDRLKYNESNEITGLSITLKKGTTKSKYSASSTSPIPDIELGFKNGNLYITNSGMFDIDSWKNQSNFSGPNAAMDSIFNGQHFAFSFDDMDNSMFFNGEHMDIDQLRDQILKSFQFMGDEDGSFNFNKQQSSPKRNHSKKFNFINDPDIEKLIIIDGEESDFETLNELAILDGLEAVDFLKSDTAISIYGEKAKDGAIIATTKK</sequence>